<reference evidence="3 4" key="1">
    <citation type="submission" date="2014-11" db="EMBL/GenBank/DDBJ databases">
        <authorList>
            <person name="Wibberg Daniel"/>
        </authorList>
    </citation>
    <scope>NUCLEOTIDE SEQUENCE [LARGE SCALE GENOMIC DNA]</scope>
    <source>
        <strain evidence="3">Rhizoctonia solani AG1-IB 7/3/14</strain>
    </source>
</reference>
<keyword evidence="1" id="KW-0812">Transmembrane</keyword>
<dbReference type="Pfam" id="PF20151">
    <property type="entry name" value="DUF6533"/>
    <property type="match status" value="1"/>
</dbReference>
<dbReference type="EMBL" id="LN679147">
    <property type="protein sequence ID" value="CEL60492.1"/>
    <property type="molecule type" value="Genomic_DNA"/>
</dbReference>
<keyword evidence="4" id="KW-1185">Reference proteome</keyword>
<organism evidence="3 4">
    <name type="scientific">Thanatephorus cucumeris (strain AG1-IB / isolate 7/3/14)</name>
    <name type="common">Lettuce bottom rot fungus</name>
    <name type="synonym">Rhizoctonia solani</name>
    <dbReference type="NCBI Taxonomy" id="1108050"/>
    <lineage>
        <taxon>Eukaryota</taxon>
        <taxon>Fungi</taxon>
        <taxon>Dikarya</taxon>
        <taxon>Basidiomycota</taxon>
        <taxon>Agaricomycotina</taxon>
        <taxon>Agaricomycetes</taxon>
        <taxon>Cantharellales</taxon>
        <taxon>Ceratobasidiaceae</taxon>
        <taxon>Rhizoctonia</taxon>
        <taxon>Rhizoctonia solani AG-1</taxon>
    </lineage>
</organism>
<evidence type="ECO:0000259" key="2">
    <source>
        <dbReference type="Pfam" id="PF20151"/>
    </source>
</evidence>
<feature type="transmembrane region" description="Helical" evidence="1">
    <location>
        <begin position="61"/>
        <end position="80"/>
    </location>
</feature>
<accession>A0A0B7FWC5</accession>
<feature type="domain" description="DUF6533" evidence="2">
    <location>
        <begin position="23"/>
        <end position="68"/>
    </location>
</feature>
<feature type="transmembrane region" description="Helical" evidence="1">
    <location>
        <begin position="168"/>
        <end position="187"/>
    </location>
</feature>
<dbReference type="OrthoDB" id="3229702at2759"/>
<keyword evidence="1" id="KW-1133">Transmembrane helix</keyword>
<evidence type="ECO:0000313" key="3">
    <source>
        <dbReference type="EMBL" id="CEL60492.1"/>
    </source>
</evidence>
<dbReference type="InterPro" id="IPR045340">
    <property type="entry name" value="DUF6533"/>
</dbReference>
<evidence type="ECO:0000256" key="1">
    <source>
        <dbReference type="SAM" id="Phobius"/>
    </source>
</evidence>
<evidence type="ECO:0000313" key="4">
    <source>
        <dbReference type="Proteomes" id="UP000059188"/>
    </source>
</evidence>
<gene>
    <name evidence="3" type="ORF">RSOLAG1IB_09685</name>
</gene>
<keyword evidence="1" id="KW-0472">Membrane</keyword>
<proteinExistence type="predicted"/>
<feature type="transmembrane region" description="Helical" evidence="1">
    <location>
        <begin position="231"/>
        <end position="251"/>
    </location>
</feature>
<sequence>MAFDPDAELDLVELYYATENTKYLAVSLFVLLICETFATIPSEVRHVWNSRWSFGRIMFHANRIWAPIMLAIYIPSLFIYDLSEKMYAIFALNSRVIVASVLIARIWAIYQMKIWVLVALCLGCVALSMPSIVLLQMQASAAHLMKNPAPDLISGCPATINPLAFVPYLPPFLAETILFILTIYKPLKFNREVSTPLMSRLILHGTQYYIVVFITLAFIIVGSLFPLTNHVVNGSGLIVAVWSIVCSRLILSGRSWYDKSQTVRSSGFEMGTLPHPGWRDNEASWRVDVRQMKEGGRA</sequence>
<feature type="transmembrane region" description="Helical" evidence="1">
    <location>
        <begin position="114"/>
        <end position="135"/>
    </location>
</feature>
<name>A0A0B7FWC5_THACB</name>
<feature type="transmembrane region" description="Helical" evidence="1">
    <location>
        <begin position="208"/>
        <end position="225"/>
    </location>
</feature>
<protein>
    <recommendedName>
        <fullName evidence="2">DUF6533 domain-containing protein</fullName>
    </recommendedName>
</protein>
<dbReference type="AlphaFoldDB" id="A0A0B7FWC5"/>
<dbReference type="Proteomes" id="UP000059188">
    <property type="component" value="Unassembled WGS sequence"/>
</dbReference>
<feature type="transmembrane region" description="Helical" evidence="1">
    <location>
        <begin position="86"/>
        <end position="107"/>
    </location>
</feature>
<feature type="transmembrane region" description="Helical" evidence="1">
    <location>
        <begin position="23"/>
        <end position="40"/>
    </location>
</feature>